<sequence length="264" mass="30423">QWPLPEEKHTALQQLVQEQLDQGRLEPSNSPWNTPVFVVKKKSGKWQLLQDLRKVNEVMESMGVLQPRIPSPTMLPTEWNTSVTDLKDCFFTIPLHQDDRCKFAFTISIFNNSAPAQQYQWTVLPQGMKNSPAICQWYVAQALSPIRAQFSQVYWYHYMDDILVASPTPELLSTVFQTLQKALKLYRLCIAEEKVQQQPPWKYLGLKLLDQTIQPQAVQLNTQITMLNDLQKLLGAINWVRPYLGITTSQLLPLFTLLQGDPDL</sequence>
<keyword evidence="7" id="KW-0378">Hydrolase</keyword>
<dbReference type="PROSITE" id="PS50878">
    <property type="entry name" value="RT_POL"/>
    <property type="match status" value="1"/>
</dbReference>
<dbReference type="InterPro" id="IPR043128">
    <property type="entry name" value="Rev_trsase/Diguanyl_cyclase"/>
</dbReference>
<evidence type="ECO:0000313" key="10">
    <source>
        <dbReference type="EMBL" id="KFR09422.1"/>
    </source>
</evidence>
<dbReference type="PANTHER" id="PTHR41694">
    <property type="entry name" value="ENDOGENOUS RETROVIRUS GROUP K MEMBER POL PROTEIN"/>
    <property type="match status" value="1"/>
</dbReference>
<dbReference type="STRING" id="30419.A0A091W1B2"/>
<dbReference type="GO" id="GO:0035613">
    <property type="term" value="F:RNA stem-loop binding"/>
    <property type="evidence" value="ECO:0007669"/>
    <property type="project" value="TreeGrafter"/>
</dbReference>
<proteinExistence type="inferred from homology"/>
<dbReference type="Pfam" id="PF06817">
    <property type="entry name" value="RVT_thumb"/>
    <property type="match status" value="1"/>
</dbReference>
<dbReference type="EMBL" id="KK734529">
    <property type="protein sequence ID" value="KFR09422.1"/>
    <property type="molecule type" value="Genomic_DNA"/>
</dbReference>
<dbReference type="SUPFAM" id="SSF56672">
    <property type="entry name" value="DNA/RNA polymerases"/>
    <property type="match status" value="1"/>
</dbReference>
<feature type="domain" description="Reverse transcriptase" evidence="9">
    <location>
        <begin position="20"/>
        <end position="208"/>
    </location>
</feature>
<dbReference type="GO" id="GO:0003964">
    <property type="term" value="F:RNA-directed DNA polymerase activity"/>
    <property type="evidence" value="ECO:0007669"/>
    <property type="project" value="UniProtKB-KW"/>
</dbReference>
<dbReference type="InterPro" id="IPR043502">
    <property type="entry name" value="DNA/RNA_pol_sf"/>
</dbReference>
<dbReference type="Proteomes" id="UP000053605">
    <property type="component" value="Unassembled WGS sequence"/>
</dbReference>
<evidence type="ECO:0000256" key="5">
    <source>
        <dbReference type="ARBA" id="ARBA00022722"/>
    </source>
</evidence>
<evidence type="ECO:0000256" key="1">
    <source>
        <dbReference type="ARBA" id="ARBA00010879"/>
    </source>
</evidence>
<dbReference type="Gene3D" id="3.10.10.10">
    <property type="entry name" value="HIV Type 1 Reverse Transcriptase, subunit A, domain 1"/>
    <property type="match status" value="1"/>
</dbReference>
<gene>
    <name evidence="10" type="ORF">N306_07132</name>
</gene>
<keyword evidence="6" id="KW-0255">Endonuclease</keyword>
<feature type="non-terminal residue" evidence="10">
    <location>
        <position position="264"/>
    </location>
</feature>
<dbReference type="InterPro" id="IPR010661">
    <property type="entry name" value="RVT_thumb"/>
</dbReference>
<keyword evidence="11" id="KW-1185">Reference proteome</keyword>
<keyword evidence="5" id="KW-0540">Nuclease</keyword>
<reference evidence="10 11" key="1">
    <citation type="submission" date="2014-04" db="EMBL/GenBank/DDBJ databases">
        <title>Genome evolution of avian class.</title>
        <authorList>
            <person name="Zhang G."/>
            <person name="Li C."/>
        </authorList>
    </citation>
    <scope>NUCLEOTIDE SEQUENCE [LARGE SCALE GENOMIC DNA]</scope>
    <source>
        <strain evidence="10">BGI_N306</strain>
    </source>
</reference>
<name>A0A091W1B2_OPIHO</name>
<feature type="non-terminal residue" evidence="10">
    <location>
        <position position="1"/>
    </location>
</feature>
<evidence type="ECO:0000313" key="11">
    <source>
        <dbReference type="Proteomes" id="UP000053605"/>
    </source>
</evidence>
<protein>
    <recommendedName>
        <fullName evidence="2">ribonuclease H</fullName>
        <ecNumber evidence="2">3.1.26.4</ecNumber>
    </recommendedName>
</protein>
<comment type="similarity">
    <text evidence="1">Belongs to the beta type-B retroviral polymerase family. HERV class-II K(HML-2) pol subfamily.</text>
</comment>
<evidence type="ECO:0000256" key="2">
    <source>
        <dbReference type="ARBA" id="ARBA00012180"/>
    </source>
</evidence>
<dbReference type="PhylomeDB" id="A0A091W1B2"/>
<accession>A0A091W1B2</accession>
<dbReference type="InterPro" id="IPR000477">
    <property type="entry name" value="RT_dom"/>
</dbReference>
<dbReference type="Pfam" id="PF00078">
    <property type="entry name" value="RVT_1"/>
    <property type="match status" value="1"/>
</dbReference>
<dbReference type="Gene3D" id="3.30.70.270">
    <property type="match status" value="2"/>
</dbReference>
<organism evidence="10 11">
    <name type="scientific">Opisthocomus hoazin</name>
    <name type="common">Hoatzin</name>
    <name type="synonym">Phasianus hoazin</name>
    <dbReference type="NCBI Taxonomy" id="30419"/>
    <lineage>
        <taxon>Eukaryota</taxon>
        <taxon>Metazoa</taxon>
        <taxon>Chordata</taxon>
        <taxon>Craniata</taxon>
        <taxon>Vertebrata</taxon>
        <taxon>Euteleostomi</taxon>
        <taxon>Archelosauria</taxon>
        <taxon>Archosauria</taxon>
        <taxon>Dinosauria</taxon>
        <taxon>Saurischia</taxon>
        <taxon>Theropoda</taxon>
        <taxon>Coelurosauria</taxon>
        <taxon>Aves</taxon>
        <taxon>Neognathae</taxon>
        <taxon>Neoaves</taxon>
        <taxon>Opisthocomiformes</taxon>
        <taxon>Opisthocomidae</taxon>
        <taxon>Opisthocomus</taxon>
    </lineage>
</organism>
<dbReference type="AlphaFoldDB" id="A0A091W1B2"/>
<keyword evidence="4" id="KW-0548">Nucleotidyltransferase</keyword>
<evidence type="ECO:0000256" key="6">
    <source>
        <dbReference type="ARBA" id="ARBA00022759"/>
    </source>
</evidence>
<keyword evidence="3" id="KW-0808">Transferase</keyword>
<evidence type="ECO:0000256" key="4">
    <source>
        <dbReference type="ARBA" id="ARBA00022695"/>
    </source>
</evidence>
<keyword evidence="8" id="KW-0695">RNA-directed DNA polymerase</keyword>
<evidence type="ECO:0000256" key="8">
    <source>
        <dbReference type="ARBA" id="ARBA00022918"/>
    </source>
</evidence>
<evidence type="ECO:0000259" key="9">
    <source>
        <dbReference type="PROSITE" id="PS50878"/>
    </source>
</evidence>
<evidence type="ECO:0000256" key="3">
    <source>
        <dbReference type="ARBA" id="ARBA00022679"/>
    </source>
</evidence>
<evidence type="ECO:0000256" key="7">
    <source>
        <dbReference type="ARBA" id="ARBA00022801"/>
    </source>
</evidence>
<dbReference type="EC" id="3.1.26.4" evidence="2"/>
<dbReference type="GO" id="GO:0004523">
    <property type="term" value="F:RNA-DNA hybrid ribonuclease activity"/>
    <property type="evidence" value="ECO:0007669"/>
    <property type="project" value="UniProtKB-EC"/>
</dbReference>
<dbReference type="PANTHER" id="PTHR41694:SF3">
    <property type="entry name" value="RNA-DIRECTED DNA POLYMERASE-RELATED"/>
    <property type="match status" value="1"/>
</dbReference>